<keyword evidence="2" id="KW-0568">Pathogenesis-related protein</keyword>
<dbReference type="AlphaFoldDB" id="A0A803QAJ9"/>
<dbReference type="InterPro" id="IPR018244">
    <property type="entry name" value="Allrgn_V5/Tpx1_CS"/>
</dbReference>
<evidence type="ECO:0000256" key="3">
    <source>
        <dbReference type="SAM" id="SignalP"/>
    </source>
</evidence>
<keyword evidence="2" id="KW-0611">Plant defense</keyword>
<feature type="domain" description="SCP" evidence="4">
    <location>
        <begin position="64"/>
        <end position="197"/>
    </location>
</feature>
<dbReference type="InterPro" id="IPR001283">
    <property type="entry name" value="CRISP-related"/>
</dbReference>
<keyword evidence="3" id="KW-0732">Signal</keyword>
<comment type="function">
    <text evidence="1">Probably involved in the defense reaction of plants against pathogens.</text>
</comment>
<keyword evidence="6" id="KW-1185">Reference proteome</keyword>
<evidence type="ECO:0000256" key="2">
    <source>
        <dbReference type="ARBA" id="ARBA00023265"/>
    </source>
</evidence>
<dbReference type="PANTHER" id="PTHR10334">
    <property type="entry name" value="CYSTEINE-RICH SECRETORY PROTEIN-RELATED"/>
    <property type="match status" value="1"/>
</dbReference>
<dbReference type="EnsemblPlants" id="evm.model.08.220">
    <property type="protein sequence ID" value="cds.evm.model.08.220"/>
    <property type="gene ID" value="evm.TU.08.220"/>
</dbReference>
<dbReference type="FunFam" id="3.40.33.10:FF:000004">
    <property type="entry name" value="CAP, cysteine-rich secretory protein, antigen 5"/>
    <property type="match status" value="1"/>
</dbReference>
<feature type="chain" id="PRO_5031200145" description="SCP domain-containing protein" evidence="3">
    <location>
        <begin position="25"/>
        <end position="201"/>
    </location>
</feature>
<dbReference type="SMART" id="SM00198">
    <property type="entry name" value="SCP"/>
    <property type="match status" value="1"/>
</dbReference>
<feature type="signal peptide" evidence="3">
    <location>
        <begin position="1"/>
        <end position="24"/>
    </location>
</feature>
<sequence length="201" mass="22781">MAKPQYFMSIKLLFILYTIKQSHQFDSNGENSLINVENPTKIFDYVSDSIYDVSHKKLCLNCIADSSLFLVAHNLARAKKGQLPLFWDARIARNARRWASQRKADCALQHSQSKGLGENIFWGGGSGWSPTDAVNLWAGEEKDYSYKDNSCVDGRMCGHYTQIVWRSTRRVGCSRVICDSGDTFIVCNYDPPGNYIGEKPY</sequence>
<dbReference type="PRINTS" id="PR00837">
    <property type="entry name" value="V5TPXLIKE"/>
</dbReference>
<organism evidence="5 6">
    <name type="scientific">Cannabis sativa</name>
    <name type="common">Hemp</name>
    <name type="synonym">Marijuana</name>
    <dbReference type="NCBI Taxonomy" id="3483"/>
    <lineage>
        <taxon>Eukaryota</taxon>
        <taxon>Viridiplantae</taxon>
        <taxon>Streptophyta</taxon>
        <taxon>Embryophyta</taxon>
        <taxon>Tracheophyta</taxon>
        <taxon>Spermatophyta</taxon>
        <taxon>Magnoliopsida</taxon>
        <taxon>eudicotyledons</taxon>
        <taxon>Gunneridae</taxon>
        <taxon>Pentapetalae</taxon>
        <taxon>rosids</taxon>
        <taxon>fabids</taxon>
        <taxon>Rosales</taxon>
        <taxon>Cannabaceae</taxon>
        <taxon>Cannabis</taxon>
    </lineage>
</organism>
<dbReference type="EMBL" id="UZAU01000681">
    <property type="status" value="NOT_ANNOTATED_CDS"/>
    <property type="molecule type" value="Genomic_DNA"/>
</dbReference>
<dbReference type="PROSITE" id="PS01009">
    <property type="entry name" value="CRISP_1"/>
    <property type="match status" value="1"/>
</dbReference>
<protein>
    <recommendedName>
        <fullName evidence="4">SCP domain-containing protein</fullName>
    </recommendedName>
</protein>
<dbReference type="GO" id="GO:0005576">
    <property type="term" value="C:extracellular region"/>
    <property type="evidence" value="ECO:0007669"/>
    <property type="project" value="InterPro"/>
</dbReference>
<dbReference type="Proteomes" id="UP000596661">
    <property type="component" value="Chromosome 8"/>
</dbReference>
<dbReference type="OMA" id="YWGYGAN"/>
<dbReference type="InterPro" id="IPR002413">
    <property type="entry name" value="V5_allergen-like"/>
</dbReference>
<dbReference type="Pfam" id="PF00188">
    <property type="entry name" value="CAP"/>
    <property type="match status" value="1"/>
</dbReference>
<reference evidence="5" key="1">
    <citation type="submission" date="2018-11" db="EMBL/GenBank/DDBJ databases">
        <authorList>
            <person name="Grassa J C."/>
        </authorList>
    </citation>
    <scope>NUCLEOTIDE SEQUENCE [LARGE SCALE GENOMIC DNA]</scope>
</reference>
<dbReference type="Gramene" id="evm.model.08.220">
    <property type="protein sequence ID" value="cds.evm.model.08.220"/>
    <property type="gene ID" value="evm.TU.08.220"/>
</dbReference>
<dbReference type="InterPro" id="IPR014044">
    <property type="entry name" value="CAP_dom"/>
</dbReference>
<proteinExistence type="predicted"/>
<dbReference type="PROSITE" id="PS01010">
    <property type="entry name" value="CRISP_2"/>
    <property type="match status" value="1"/>
</dbReference>
<dbReference type="CDD" id="cd05381">
    <property type="entry name" value="CAP_PR-1"/>
    <property type="match status" value="1"/>
</dbReference>
<dbReference type="OrthoDB" id="337038at2759"/>
<evidence type="ECO:0000313" key="5">
    <source>
        <dbReference type="EnsemblPlants" id="cds.evm.model.08.220"/>
    </source>
</evidence>
<evidence type="ECO:0000259" key="4">
    <source>
        <dbReference type="SMART" id="SM00198"/>
    </source>
</evidence>
<dbReference type="InterPro" id="IPR035940">
    <property type="entry name" value="CAP_sf"/>
</dbReference>
<dbReference type="SUPFAM" id="SSF55797">
    <property type="entry name" value="PR-1-like"/>
    <property type="match status" value="1"/>
</dbReference>
<dbReference type="Gene3D" id="3.40.33.10">
    <property type="entry name" value="CAP"/>
    <property type="match status" value="1"/>
</dbReference>
<evidence type="ECO:0000313" key="6">
    <source>
        <dbReference type="Proteomes" id="UP000596661"/>
    </source>
</evidence>
<name>A0A803QAJ9_CANSA</name>
<accession>A0A803QAJ9</accession>
<dbReference type="PRINTS" id="PR00838">
    <property type="entry name" value="V5ALLERGEN"/>
</dbReference>
<evidence type="ECO:0000256" key="1">
    <source>
        <dbReference type="ARBA" id="ARBA00003143"/>
    </source>
</evidence>
<reference evidence="5" key="2">
    <citation type="submission" date="2021-03" db="UniProtKB">
        <authorList>
            <consortium name="EnsemblPlants"/>
        </authorList>
    </citation>
    <scope>IDENTIFICATION</scope>
</reference>